<dbReference type="InterPro" id="IPR035908">
    <property type="entry name" value="F0_ATP_A_sf"/>
</dbReference>
<dbReference type="NCBIfam" id="TIGR01131">
    <property type="entry name" value="ATP_synt_6_or_A"/>
    <property type="match status" value="1"/>
</dbReference>
<protein>
    <recommendedName>
        <fullName evidence="11 12">ATP synthase subunit a</fullName>
    </recommendedName>
    <alternativeName>
        <fullName evidence="11">ATP synthase F0 sector subunit a</fullName>
    </alternativeName>
    <alternativeName>
        <fullName evidence="11">F-ATPase subunit 6</fullName>
    </alternativeName>
</protein>
<evidence type="ECO:0000256" key="1">
    <source>
        <dbReference type="ARBA" id="ARBA00004141"/>
    </source>
</evidence>
<dbReference type="GO" id="GO:0046933">
    <property type="term" value="F:proton-transporting ATP synthase activity, rotational mechanism"/>
    <property type="evidence" value="ECO:0007669"/>
    <property type="project" value="UniProtKB-UniRule"/>
</dbReference>
<keyword evidence="6 11" id="KW-0375">Hydrogen ion transport</keyword>
<keyword evidence="3 11" id="KW-0813">Transport</keyword>
<evidence type="ECO:0000256" key="3">
    <source>
        <dbReference type="ARBA" id="ARBA00022448"/>
    </source>
</evidence>
<dbReference type="GO" id="GO:0005886">
    <property type="term" value="C:plasma membrane"/>
    <property type="evidence" value="ECO:0007669"/>
    <property type="project" value="UniProtKB-SubCell"/>
</dbReference>
<dbReference type="NCBIfam" id="NF004482">
    <property type="entry name" value="PRK05815.2-4"/>
    <property type="match status" value="1"/>
</dbReference>
<keyword evidence="10 11" id="KW-0066">ATP synthesis</keyword>
<keyword evidence="7 11" id="KW-1133">Transmembrane helix</keyword>
<dbReference type="AlphaFoldDB" id="A0A061JIG2"/>
<evidence type="ECO:0000256" key="7">
    <source>
        <dbReference type="ARBA" id="ARBA00022989"/>
    </source>
</evidence>
<dbReference type="Proteomes" id="UP000026922">
    <property type="component" value="Unassembled WGS sequence"/>
</dbReference>
<sequence>MDPLAQFQVKTLFPLKFLGIDISITNSSAYMILITFLVLLFFKWGLRHLSLVPSRWQSAAELPVYLLEKMVQEVNGVQGVPFVPMICSAFFFVFLGNVLGLFPYAFTITGQLIVNLTLALILFVFATAVGLYRQGVGYMRIFFPKDVPWVIAPVLVPIEVISYISRPVSLSVRLFVNMLAGHSMMKIIGTFVIMMGPLGIVPMVLNVIFTGFELFIAFLQAYVFSILSCIYLNDALQGH</sequence>
<dbReference type="RefSeq" id="WP_006304436.1">
    <property type="nucleotide sequence ID" value="NZ_ARPM03000048.1"/>
</dbReference>
<keyword evidence="4 11" id="KW-0138">CF(0)</keyword>
<feature type="transmembrane region" description="Helical" evidence="11">
    <location>
        <begin position="82"/>
        <end position="106"/>
    </location>
</feature>
<evidence type="ECO:0000313" key="14">
    <source>
        <dbReference type="Proteomes" id="UP000026922"/>
    </source>
</evidence>
<dbReference type="EMBL" id="ARPM03000048">
    <property type="protein sequence ID" value="ETZ05447.1"/>
    <property type="molecule type" value="Genomic_DNA"/>
</dbReference>
<dbReference type="Gene3D" id="1.20.120.220">
    <property type="entry name" value="ATP synthase, F0 complex, subunit A"/>
    <property type="match status" value="1"/>
</dbReference>
<evidence type="ECO:0000256" key="5">
    <source>
        <dbReference type="ARBA" id="ARBA00022692"/>
    </source>
</evidence>
<dbReference type="InterPro" id="IPR000568">
    <property type="entry name" value="ATP_synth_F0_asu"/>
</dbReference>
<dbReference type="CDD" id="cd00310">
    <property type="entry name" value="ATP-synt_Fo_a_6"/>
    <property type="match status" value="1"/>
</dbReference>
<reference evidence="13 14" key="1">
    <citation type="journal article" date="2013" name="Genome Announc.">
        <title>Draft Genome Sequence of Holospora undulata Strain HU1, a Micronucleus-Specific Symbiont of the Ciliate Paramecium caudatum.</title>
        <authorList>
            <person name="Dohra H."/>
            <person name="Suzuki H."/>
            <person name="Suzuki T."/>
            <person name="Tanaka K."/>
            <person name="Fujishima M."/>
        </authorList>
    </citation>
    <scope>NUCLEOTIDE SEQUENCE [LARGE SCALE GENOMIC DNA]</scope>
    <source>
        <strain evidence="13 14">HU1</strain>
    </source>
</reference>
<evidence type="ECO:0000256" key="4">
    <source>
        <dbReference type="ARBA" id="ARBA00022547"/>
    </source>
</evidence>
<gene>
    <name evidence="11" type="primary">atpB</name>
    <name evidence="13" type="ORF">K737_300128</name>
</gene>
<keyword evidence="11" id="KW-1003">Cell membrane</keyword>
<dbReference type="InterPro" id="IPR023011">
    <property type="entry name" value="ATP_synth_F0_asu_AS"/>
</dbReference>
<evidence type="ECO:0000256" key="8">
    <source>
        <dbReference type="ARBA" id="ARBA00023065"/>
    </source>
</evidence>
<evidence type="ECO:0000256" key="10">
    <source>
        <dbReference type="ARBA" id="ARBA00023310"/>
    </source>
</evidence>
<comment type="caution">
    <text evidence="13">The sequence shown here is derived from an EMBL/GenBank/DDBJ whole genome shotgun (WGS) entry which is preliminary data.</text>
</comment>
<evidence type="ECO:0000256" key="6">
    <source>
        <dbReference type="ARBA" id="ARBA00022781"/>
    </source>
</evidence>
<comment type="function">
    <text evidence="11 12">Key component of the proton channel; it plays a direct role in the translocation of protons across the membrane.</text>
</comment>
<feature type="transmembrane region" description="Helical" evidence="11">
    <location>
        <begin position="215"/>
        <end position="233"/>
    </location>
</feature>
<feature type="transmembrane region" description="Helical" evidence="11">
    <location>
        <begin position="112"/>
        <end position="132"/>
    </location>
</feature>
<keyword evidence="5 11" id="KW-0812">Transmembrane</keyword>
<evidence type="ECO:0000256" key="12">
    <source>
        <dbReference type="RuleBase" id="RU000483"/>
    </source>
</evidence>
<proteinExistence type="inferred from homology"/>
<keyword evidence="9 11" id="KW-0472">Membrane</keyword>
<name>A0A061JIG2_9PROT</name>
<accession>A0A061JIG2</accession>
<feature type="transmembrane region" description="Helical" evidence="11">
    <location>
        <begin position="28"/>
        <end position="46"/>
    </location>
</feature>
<dbReference type="PROSITE" id="PS00449">
    <property type="entry name" value="ATPASE_A"/>
    <property type="match status" value="1"/>
</dbReference>
<comment type="subcellular location">
    <subcellularLocation>
        <location evidence="11 12">Cell membrane</location>
        <topology evidence="11 12">Multi-pass membrane protein</topology>
    </subcellularLocation>
    <subcellularLocation>
        <location evidence="1">Membrane</location>
        <topology evidence="1">Multi-pass membrane protein</topology>
    </subcellularLocation>
</comment>
<keyword evidence="8 11" id="KW-0406">Ion transport</keyword>
<evidence type="ECO:0000256" key="2">
    <source>
        <dbReference type="ARBA" id="ARBA00006810"/>
    </source>
</evidence>
<dbReference type="PANTHER" id="PTHR11410">
    <property type="entry name" value="ATP SYNTHASE SUBUNIT A"/>
    <property type="match status" value="1"/>
</dbReference>
<feature type="transmembrane region" description="Helical" evidence="11">
    <location>
        <begin position="187"/>
        <end position="209"/>
    </location>
</feature>
<dbReference type="PANTHER" id="PTHR11410:SF0">
    <property type="entry name" value="ATP SYNTHASE SUBUNIT A"/>
    <property type="match status" value="1"/>
</dbReference>
<dbReference type="Pfam" id="PF00119">
    <property type="entry name" value="ATP-synt_A"/>
    <property type="match status" value="1"/>
</dbReference>
<evidence type="ECO:0000256" key="9">
    <source>
        <dbReference type="ARBA" id="ARBA00023136"/>
    </source>
</evidence>
<keyword evidence="14" id="KW-1185">Reference proteome</keyword>
<dbReference type="GO" id="GO:0045259">
    <property type="term" value="C:proton-transporting ATP synthase complex"/>
    <property type="evidence" value="ECO:0007669"/>
    <property type="project" value="UniProtKB-KW"/>
</dbReference>
<evidence type="ECO:0000256" key="11">
    <source>
        <dbReference type="HAMAP-Rule" id="MF_01393"/>
    </source>
</evidence>
<organism evidence="13 14">
    <name type="scientific">Holospora undulata HU1</name>
    <dbReference type="NCBI Taxonomy" id="1321371"/>
    <lineage>
        <taxon>Bacteria</taxon>
        <taxon>Pseudomonadati</taxon>
        <taxon>Pseudomonadota</taxon>
        <taxon>Alphaproteobacteria</taxon>
        <taxon>Holosporales</taxon>
        <taxon>Holosporaceae</taxon>
        <taxon>Holospora</taxon>
    </lineage>
</organism>
<evidence type="ECO:0000313" key="13">
    <source>
        <dbReference type="EMBL" id="ETZ05447.1"/>
    </source>
</evidence>
<dbReference type="PRINTS" id="PR00123">
    <property type="entry name" value="ATPASEA"/>
</dbReference>
<dbReference type="InterPro" id="IPR045083">
    <property type="entry name" value="ATP_synth_F0_asu_bact/mt"/>
</dbReference>
<comment type="similarity">
    <text evidence="2 11 12">Belongs to the ATPase A chain family.</text>
</comment>
<dbReference type="SUPFAM" id="SSF81336">
    <property type="entry name" value="F1F0 ATP synthase subunit A"/>
    <property type="match status" value="1"/>
</dbReference>
<dbReference type="HAMAP" id="MF_01393">
    <property type="entry name" value="ATP_synth_a_bact"/>
    <property type="match status" value="1"/>
</dbReference>